<name>U9SKW8_RHIID</name>
<dbReference type="eggNOG" id="ENOG502SXJQ">
    <property type="taxonomic scope" value="Eukaryota"/>
</dbReference>
<sequence>MDDSTLIASSLTGLEHLLSIARDFYFLNNITANFSKYELVSSSTGNSLVSFQLDSEIPDHLSSMSFSLQVLKLSSSFQFLGVWFNLQGSPNFVLSQFKDIYFSFVASVRFKKLSPAQLAYLHSSVVLPKVQFRSQVLYLSESQVMRIASSYYGLQRKALSVARTFPSIALISRFFSKDSNPYDSLCERLICHFLSWISLLSSNSKQANWVLIMLRTLQLTLKWPTSLDSLIDFSSWTSKRRSISYNWLFQAIKLLRESGLQFDFPDHTFIELMPNEACPLVSLSFDLAVLETRSWLKSALWCLSQVMDPFYNFQYTWNNLKLMGLIAPTGKIPSWFQIITSLSNPTSYLPKRIESINITPSLSSLVEKFVDTIDTSSFLLGFSELYIPERYLALTQPPLMHCDTSPALLPDLTPILSPAFALRPDTKFHLSGTIHVVDSLTSLLVCAWIQTLDDFILDSGIFSCPMISPYNDVAELAFVLYVLNSFPLDTSVSFVSLFKFNESFPKWCEVSPVRRVRLKNNSLWFCISELLKSKRISCSFSSFLKDSISAPSIRAYNLIKGSNWHNLLQPIPLMDDVFPSFLKTMGLFTGHDELLTQDPIKYWQGFTDICHFFSLIGLSQFLPLQSTFHSVDWSLSFETFKQTLYQNLAVSKSSIFTQFRLKLWFNELPIMYKLFQRFPGLYADDSLCPICGIFMEILEYLFICSPDYLDIDEDHSMLPIHKDVTTNLIKRFLVKLATKVSSSPGCKQTYDELLAALRNLPSLGLPDLLSNNNHSSFLHLGFSEVSFHVTF</sequence>
<evidence type="ECO:0000313" key="1">
    <source>
        <dbReference type="EMBL" id="ERZ96563.1"/>
    </source>
</evidence>
<protein>
    <submittedName>
        <fullName evidence="1">Uncharacterized protein</fullName>
    </submittedName>
</protein>
<dbReference type="AlphaFoldDB" id="U9SKW8"/>
<dbReference type="VEuPathDB" id="FungiDB:RhiirFUN_005367"/>
<dbReference type="EMBL" id="KI300335">
    <property type="protein sequence ID" value="ERZ96563.1"/>
    <property type="molecule type" value="Genomic_DNA"/>
</dbReference>
<proteinExistence type="predicted"/>
<dbReference type="HOGENOM" id="CLU_002435_1_0_1"/>
<gene>
    <name evidence="1" type="ORF">GLOINDRAFT_1334</name>
</gene>
<organism evidence="1">
    <name type="scientific">Rhizophagus irregularis (strain DAOM 181602 / DAOM 197198 / MUCL 43194)</name>
    <name type="common">Arbuscular mycorrhizal fungus</name>
    <name type="synonym">Glomus intraradices</name>
    <dbReference type="NCBI Taxonomy" id="747089"/>
    <lineage>
        <taxon>Eukaryota</taxon>
        <taxon>Fungi</taxon>
        <taxon>Fungi incertae sedis</taxon>
        <taxon>Mucoromycota</taxon>
        <taxon>Glomeromycotina</taxon>
        <taxon>Glomeromycetes</taxon>
        <taxon>Glomerales</taxon>
        <taxon>Glomeraceae</taxon>
        <taxon>Rhizophagus</taxon>
    </lineage>
</organism>
<reference evidence="1" key="1">
    <citation type="submission" date="2013-07" db="EMBL/GenBank/DDBJ databases">
        <title>The genome of an arbuscular mycorrhizal fungus provides insights into the evolution of the oldest plant symbiosis.</title>
        <authorList>
            <consortium name="DOE Joint Genome Institute"/>
            <person name="Tisserant E."/>
            <person name="Malbreil M."/>
            <person name="Kuo A."/>
            <person name="Kohler A."/>
            <person name="Symeonidi A."/>
            <person name="Balestrini R."/>
            <person name="Charron P."/>
            <person name="Duensing N."/>
            <person name="Frei-dit-Frey N."/>
            <person name="Gianinazzi-Pearson V."/>
            <person name="Gilbert B."/>
            <person name="Handa Y."/>
            <person name="Hijri M."/>
            <person name="Kaul R."/>
            <person name="Kawaguchi M."/>
            <person name="Krajinski F."/>
            <person name="Lammers P."/>
            <person name="Lapierre D."/>
            <person name="Masclaux F.G."/>
            <person name="Murat C."/>
            <person name="Morin E."/>
            <person name="Ndikumana S."/>
            <person name="Pagni M."/>
            <person name="Petitpierre D."/>
            <person name="Requena N."/>
            <person name="Rosikiewicz P."/>
            <person name="Riley R."/>
            <person name="Saito K."/>
            <person name="San Clemente H."/>
            <person name="Shapiro H."/>
            <person name="van Tuinen D."/>
            <person name="Becard G."/>
            <person name="Bonfante P."/>
            <person name="Paszkowski U."/>
            <person name="Shachar-Hill Y."/>
            <person name="Young J.P."/>
            <person name="Sanders I.R."/>
            <person name="Henrissat B."/>
            <person name="Rensing S.A."/>
            <person name="Grigoriev I.V."/>
            <person name="Corradi N."/>
            <person name="Roux C."/>
            <person name="Martin F."/>
        </authorList>
    </citation>
    <scope>NUCLEOTIDE SEQUENCE</scope>
    <source>
        <strain evidence="1">DAOM 197198</strain>
    </source>
</reference>
<accession>U9SKW8</accession>